<evidence type="ECO:0000256" key="2">
    <source>
        <dbReference type="ARBA" id="ARBA00007998"/>
    </source>
</evidence>
<evidence type="ECO:0000256" key="6">
    <source>
        <dbReference type="ARBA" id="ARBA00022989"/>
    </source>
</evidence>
<organism evidence="9">
    <name type="scientific">Proteinivorax tanatarense</name>
    <dbReference type="NCBI Taxonomy" id="1260629"/>
    <lineage>
        <taxon>Bacteria</taxon>
        <taxon>Bacillati</taxon>
        <taxon>Bacillota</taxon>
        <taxon>Clostridia</taxon>
        <taxon>Eubacteriales</taxon>
        <taxon>Proteinivoracaceae</taxon>
        <taxon>Proteinivorax</taxon>
    </lineage>
</organism>
<evidence type="ECO:0000256" key="1">
    <source>
        <dbReference type="ARBA" id="ARBA00004141"/>
    </source>
</evidence>
<evidence type="ECO:0000256" key="3">
    <source>
        <dbReference type="ARBA" id="ARBA00022448"/>
    </source>
</evidence>
<dbReference type="NCBIfam" id="TIGR00912">
    <property type="entry name" value="2A0309"/>
    <property type="match status" value="1"/>
</dbReference>
<dbReference type="PANTHER" id="PTHR34975">
    <property type="entry name" value="SPORE GERMINATION PROTEIN A2"/>
    <property type="match status" value="1"/>
</dbReference>
<feature type="transmembrane region" description="Helical" evidence="8">
    <location>
        <begin position="337"/>
        <end position="357"/>
    </location>
</feature>
<gene>
    <name evidence="9" type="ORF">PRVXT_001949</name>
</gene>
<feature type="transmembrane region" description="Helical" evidence="8">
    <location>
        <begin position="107"/>
        <end position="133"/>
    </location>
</feature>
<dbReference type="Pfam" id="PF03845">
    <property type="entry name" value="Spore_permease"/>
    <property type="match status" value="1"/>
</dbReference>
<feature type="transmembrane region" description="Helical" evidence="8">
    <location>
        <begin position="220"/>
        <end position="242"/>
    </location>
</feature>
<feature type="transmembrane region" description="Helical" evidence="8">
    <location>
        <begin position="12"/>
        <end position="34"/>
    </location>
</feature>
<feature type="transmembrane region" description="Helical" evidence="8">
    <location>
        <begin position="40"/>
        <end position="64"/>
    </location>
</feature>
<evidence type="ECO:0000313" key="9">
    <source>
        <dbReference type="EMBL" id="XBX73932.1"/>
    </source>
</evidence>
<keyword evidence="7 8" id="KW-0472">Membrane</keyword>
<evidence type="ECO:0000256" key="4">
    <source>
        <dbReference type="ARBA" id="ARBA00022544"/>
    </source>
</evidence>
<feature type="transmembrane region" description="Helical" evidence="8">
    <location>
        <begin position="272"/>
        <end position="297"/>
    </location>
</feature>
<reference evidence="9" key="1">
    <citation type="journal article" date="2013" name="Extremophiles">
        <title>Proteinivorax tanatarense gen. nov., sp. nov., an anaerobic, haloalkaliphilic, proteolytic bacterium isolated from a decaying algal bloom, and proposal of Proteinivoraceae fam. nov.</title>
        <authorList>
            <person name="Kevbrin V."/>
            <person name="Boltyanskaya Y."/>
            <person name="Zhilina T."/>
            <person name="Kolganova T."/>
            <person name="Lavrentjeva E."/>
            <person name="Kuznetsov B."/>
        </authorList>
    </citation>
    <scope>NUCLEOTIDE SEQUENCE</scope>
    <source>
        <strain evidence="9">Z-910T</strain>
    </source>
</reference>
<dbReference type="GO" id="GO:0009847">
    <property type="term" value="P:spore germination"/>
    <property type="evidence" value="ECO:0007669"/>
    <property type="project" value="InterPro"/>
</dbReference>
<feature type="transmembrane region" description="Helical" evidence="8">
    <location>
        <begin position="76"/>
        <end position="101"/>
    </location>
</feature>
<feature type="transmembrane region" description="Helical" evidence="8">
    <location>
        <begin position="186"/>
        <end position="208"/>
    </location>
</feature>
<keyword evidence="4" id="KW-0309">Germination</keyword>
<comment type="similarity">
    <text evidence="2">Belongs to the amino acid-polyamine-organocation (APC) superfamily. Spore germination protein (SGP) (TC 2.A.3.9) family.</text>
</comment>
<keyword evidence="5 8" id="KW-0812">Transmembrane</keyword>
<evidence type="ECO:0000256" key="7">
    <source>
        <dbReference type="ARBA" id="ARBA00023136"/>
    </source>
</evidence>
<sequence length="379" mass="41338">MEKSNLVAGEIFFAAISVVLASAVLFLPFLMAKIALQDAWISVILGTAAAIPFVMISIALLLRFPEKSIIEILDELLGSILGRVVGVIYAITFLLSSALIISQVEEFITISLMPETPAIAIRVLFMLVIYMGIYEGALPIVRTNVYVMPVGFIVISLVILLSIPNMSGENLTPVLAGGIFPVIEGAFLGFAWLCQIPLVILVFFKYLNKDKLKPILKLKGALTVVAVGFALLLGALATMAIFGPQQTSTMYYPSFNMARIISIGGFLEHIEVIFVGVWIAAAYIASTLFGFMAIITITQIIERKNYKTILVPTTAALFVLPSFIIRDISHLIFVLDSYFPIAMISLGAIVPLILWLISLAKAKGEPEYPEEKENSRKAS</sequence>
<name>A0AAU7VJA4_9FIRM</name>
<dbReference type="PANTHER" id="PTHR34975:SF2">
    <property type="entry name" value="SPORE GERMINATION PROTEIN A2"/>
    <property type="match status" value="1"/>
</dbReference>
<dbReference type="InterPro" id="IPR004761">
    <property type="entry name" value="Spore_GerAB"/>
</dbReference>
<proteinExistence type="inferred from homology"/>
<keyword evidence="3" id="KW-0813">Transport</keyword>
<dbReference type="AlphaFoldDB" id="A0AAU7VJA4"/>
<dbReference type="GO" id="GO:0016020">
    <property type="term" value="C:membrane"/>
    <property type="evidence" value="ECO:0007669"/>
    <property type="project" value="UniProtKB-SubCell"/>
</dbReference>
<comment type="subcellular location">
    <subcellularLocation>
        <location evidence="1">Membrane</location>
        <topology evidence="1">Multi-pass membrane protein</topology>
    </subcellularLocation>
</comment>
<protein>
    <submittedName>
        <fullName evidence="9">Endospore germination permease</fullName>
    </submittedName>
</protein>
<reference evidence="9" key="2">
    <citation type="submission" date="2024-06" db="EMBL/GenBank/DDBJ databases">
        <authorList>
            <person name="Petrova K.O."/>
            <person name="Toshchakov S.V."/>
            <person name="Boltjanskaja Y.V."/>
            <person name="Kevbrin V."/>
        </authorList>
    </citation>
    <scope>NUCLEOTIDE SEQUENCE</scope>
    <source>
        <strain evidence="9">Z-910T</strain>
    </source>
</reference>
<evidence type="ECO:0000256" key="8">
    <source>
        <dbReference type="SAM" id="Phobius"/>
    </source>
</evidence>
<evidence type="ECO:0000256" key="5">
    <source>
        <dbReference type="ARBA" id="ARBA00022692"/>
    </source>
</evidence>
<accession>A0AAU7VJA4</accession>
<feature type="transmembrane region" description="Helical" evidence="8">
    <location>
        <begin position="309"/>
        <end position="325"/>
    </location>
</feature>
<dbReference type="EMBL" id="CP158367">
    <property type="protein sequence ID" value="XBX73932.1"/>
    <property type="molecule type" value="Genomic_DNA"/>
</dbReference>
<dbReference type="RefSeq" id="WP_350342693.1">
    <property type="nucleotide sequence ID" value="NZ_CP158367.1"/>
</dbReference>
<feature type="transmembrane region" description="Helical" evidence="8">
    <location>
        <begin position="145"/>
        <end position="166"/>
    </location>
</feature>
<keyword evidence="6 8" id="KW-1133">Transmembrane helix</keyword>